<keyword evidence="6 7" id="KW-0472">Membrane</keyword>
<dbReference type="EMBL" id="QGGU01000017">
    <property type="protein sequence ID" value="PWK42803.1"/>
    <property type="molecule type" value="Genomic_DNA"/>
</dbReference>
<dbReference type="Pfam" id="PF26002">
    <property type="entry name" value="Beta-barrel_AprE"/>
    <property type="match status" value="1"/>
</dbReference>
<evidence type="ECO:0000313" key="10">
    <source>
        <dbReference type="Proteomes" id="UP000245790"/>
    </source>
</evidence>
<evidence type="ECO:0000313" key="9">
    <source>
        <dbReference type="EMBL" id="PWK42803.1"/>
    </source>
</evidence>
<feature type="domain" description="AprE-like beta-barrel" evidence="8">
    <location>
        <begin position="83"/>
        <end position="169"/>
    </location>
</feature>
<dbReference type="AlphaFoldDB" id="A0A316FBH5"/>
<keyword evidence="5 7" id="KW-1133">Transmembrane helix</keyword>
<accession>A0A316FBH5</accession>
<dbReference type="PANTHER" id="PTHR30386:SF27">
    <property type="entry name" value="MEMBRANE FUSION PROTEIN (MFP) FAMILY PROTEIN"/>
    <property type="match status" value="1"/>
</dbReference>
<evidence type="ECO:0000256" key="3">
    <source>
        <dbReference type="ARBA" id="ARBA00022448"/>
    </source>
</evidence>
<evidence type="ECO:0000256" key="2">
    <source>
        <dbReference type="ARBA" id="ARBA00009477"/>
    </source>
</evidence>
<keyword evidence="4 7" id="KW-0812">Transmembrane</keyword>
<dbReference type="GO" id="GO:0009306">
    <property type="term" value="P:protein secretion"/>
    <property type="evidence" value="ECO:0007669"/>
    <property type="project" value="InterPro"/>
</dbReference>
<comment type="caution">
    <text evidence="9">The sequence shown here is derived from an EMBL/GenBank/DDBJ whole genome shotgun (WGS) entry which is preliminary data.</text>
</comment>
<dbReference type="OrthoDB" id="9775513at2"/>
<dbReference type="InterPro" id="IPR006144">
    <property type="entry name" value="Secretion_HlyD_CS"/>
</dbReference>
<evidence type="ECO:0000259" key="8">
    <source>
        <dbReference type="Pfam" id="PF26002"/>
    </source>
</evidence>
<evidence type="ECO:0000256" key="4">
    <source>
        <dbReference type="ARBA" id="ARBA00022692"/>
    </source>
</evidence>
<dbReference type="InterPro" id="IPR050739">
    <property type="entry name" value="MFP"/>
</dbReference>
<keyword evidence="10" id="KW-1185">Reference proteome</keyword>
<organism evidence="9 10">
    <name type="scientific">Pleionea mediterranea</name>
    <dbReference type="NCBI Taxonomy" id="523701"/>
    <lineage>
        <taxon>Bacteria</taxon>
        <taxon>Pseudomonadati</taxon>
        <taxon>Pseudomonadota</taxon>
        <taxon>Gammaproteobacteria</taxon>
        <taxon>Oceanospirillales</taxon>
        <taxon>Pleioneaceae</taxon>
        <taxon>Pleionea</taxon>
    </lineage>
</organism>
<dbReference type="PROSITE" id="PS00543">
    <property type="entry name" value="HLYD_FAMILY"/>
    <property type="match status" value="1"/>
</dbReference>
<evidence type="ECO:0000256" key="5">
    <source>
        <dbReference type="ARBA" id="ARBA00022989"/>
    </source>
</evidence>
<sequence>MSALNLKQNSGITDKQLYDFLPAVLEVTERPPNKGAQWITWIIIALFIAAIVWACLGKVDVVVTGRGVLHEMVDNKGNVSLQATVHFQNKDVGFLKAGLPVALKVDAYRFTKYGLIDGELESIEYSASNKANQQHRFKGKVAVVENNIKINNERVKLMSGLTVISEVKIGKRRIIDFILSPIDKAINESAREK</sequence>
<proteinExistence type="inferred from homology"/>
<comment type="subcellular location">
    <subcellularLocation>
        <location evidence="1">Membrane</location>
        <topology evidence="1">Single-pass membrane protein</topology>
    </subcellularLocation>
</comment>
<name>A0A316FBH5_9GAMM</name>
<dbReference type="Gene3D" id="2.40.30.170">
    <property type="match status" value="1"/>
</dbReference>
<dbReference type="GO" id="GO:0016020">
    <property type="term" value="C:membrane"/>
    <property type="evidence" value="ECO:0007669"/>
    <property type="project" value="UniProtKB-SubCell"/>
</dbReference>
<dbReference type="PANTHER" id="PTHR30386">
    <property type="entry name" value="MEMBRANE FUSION SUBUNIT OF EMRAB-TOLC MULTIDRUG EFFLUX PUMP"/>
    <property type="match status" value="1"/>
</dbReference>
<dbReference type="Proteomes" id="UP000245790">
    <property type="component" value="Unassembled WGS sequence"/>
</dbReference>
<protein>
    <recommendedName>
        <fullName evidence="8">AprE-like beta-barrel domain-containing protein</fullName>
    </recommendedName>
</protein>
<evidence type="ECO:0000256" key="7">
    <source>
        <dbReference type="SAM" id="Phobius"/>
    </source>
</evidence>
<evidence type="ECO:0000256" key="1">
    <source>
        <dbReference type="ARBA" id="ARBA00004167"/>
    </source>
</evidence>
<dbReference type="RefSeq" id="WP_109765070.1">
    <property type="nucleotide sequence ID" value="NZ_QGGU01000017.1"/>
</dbReference>
<evidence type="ECO:0000256" key="6">
    <source>
        <dbReference type="ARBA" id="ARBA00023136"/>
    </source>
</evidence>
<feature type="transmembrane region" description="Helical" evidence="7">
    <location>
        <begin position="38"/>
        <end position="56"/>
    </location>
</feature>
<dbReference type="InterPro" id="IPR058982">
    <property type="entry name" value="Beta-barrel_AprE"/>
</dbReference>
<keyword evidence="3" id="KW-0813">Transport</keyword>
<comment type="similarity">
    <text evidence="2">Belongs to the membrane fusion protein (MFP) (TC 8.A.1) family.</text>
</comment>
<reference evidence="9 10" key="1">
    <citation type="submission" date="2018-05" db="EMBL/GenBank/DDBJ databases">
        <title>Genomic Encyclopedia of Type Strains, Phase IV (KMG-IV): sequencing the most valuable type-strain genomes for metagenomic binning, comparative biology and taxonomic classification.</title>
        <authorList>
            <person name="Goeker M."/>
        </authorList>
    </citation>
    <scope>NUCLEOTIDE SEQUENCE [LARGE SCALE GENOMIC DNA]</scope>
    <source>
        <strain evidence="9 10">DSM 25350</strain>
    </source>
</reference>
<gene>
    <name evidence="9" type="ORF">C8D97_1175</name>
</gene>